<dbReference type="EMBL" id="JOJR01002355">
    <property type="protein sequence ID" value="RCN28739.1"/>
    <property type="molecule type" value="Genomic_DNA"/>
</dbReference>
<dbReference type="OrthoDB" id="5905532at2759"/>
<evidence type="ECO:0000313" key="2">
    <source>
        <dbReference type="Proteomes" id="UP000252519"/>
    </source>
</evidence>
<comment type="caution">
    <text evidence="1">The sequence shown here is derived from an EMBL/GenBank/DDBJ whole genome shotgun (WGS) entry which is preliminary data.</text>
</comment>
<reference evidence="1 2" key="1">
    <citation type="submission" date="2014-10" db="EMBL/GenBank/DDBJ databases">
        <title>Draft genome of the hookworm Ancylostoma caninum.</title>
        <authorList>
            <person name="Mitreva M."/>
        </authorList>
    </citation>
    <scope>NUCLEOTIDE SEQUENCE [LARGE SCALE GENOMIC DNA]</scope>
    <source>
        <strain evidence="1 2">Baltimore</strain>
    </source>
</reference>
<organism evidence="1 2">
    <name type="scientific">Ancylostoma caninum</name>
    <name type="common">Dog hookworm</name>
    <dbReference type="NCBI Taxonomy" id="29170"/>
    <lineage>
        <taxon>Eukaryota</taxon>
        <taxon>Metazoa</taxon>
        <taxon>Ecdysozoa</taxon>
        <taxon>Nematoda</taxon>
        <taxon>Chromadorea</taxon>
        <taxon>Rhabditida</taxon>
        <taxon>Rhabditina</taxon>
        <taxon>Rhabditomorpha</taxon>
        <taxon>Strongyloidea</taxon>
        <taxon>Ancylostomatidae</taxon>
        <taxon>Ancylostomatinae</taxon>
        <taxon>Ancylostoma</taxon>
    </lineage>
</organism>
<keyword evidence="2" id="KW-1185">Reference proteome</keyword>
<evidence type="ECO:0000313" key="1">
    <source>
        <dbReference type="EMBL" id="RCN28739.1"/>
    </source>
</evidence>
<dbReference type="InterPro" id="IPR035940">
    <property type="entry name" value="CAP_sf"/>
</dbReference>
<dbReference type="Proteomes" id="UP000252519">
    <property type="component" value="Unassembled WGS sequence"/>
</dbReference>
<sequence length="77" mass="8638">MSSEFHNCPQVLCSASPVVSLEIIIDNQGSGCMVDRQCREAIDKFHNRLRQRIAEGYGPAREMCGLVGKLREITLCR</sequence>
<dbReference type="AlphaFoldDB" id="A0A368FCJ6"/>
<name>A0A368FCJ6_ANCCA</name>
<gene>
    <name evidence="1" type="ORF">ANCCAN_25514</name>
</gene>
<proteinExistence type="predicted"/>
<accession>A0A368FCJ6</accession>
<dbReference type="Gene3D" id="3.40.33.10">
    <property type="entry name" value="CAP"/>
    <property type="match status" value="1"/>
</dbReference>
<protein>
    <submittedName>
        <fullName evidence="1">Uncharacterized protein</fullName>
    </submittedName>
</protein>